<comment type="caution">
    <text evidence="1">The sequence shown here is derived from an EMBL/GenBank/DDBJ whole genome shotgun (WGS) entry which is preliminary data.</text>
</comment>
<name>A0A941GED1_NIACI</name>
<dbReference type="EMBL" id="JAGTPX010000020">
    <property type="protein sequence ID" value="MBR8671316.1"/>
    <property type="molecule type" value="Genomic_DNA"/>
</dbReference>
<dbReference type="RefSeq" id="WP_212120368.1">
    <property type="nucleotide sequence ID" value="NZ_JAGTPX020000021.1"/>
</dbReference>
<gene>
    <name evidence="1" type="ORF">KD144_17400</name>
</gene>
<sequence>MLEKQLSKLTVLQRDLFDRTHKSHLASMGAAMKEKHSKENIKAIKWDKKEFCLKVYFNHGEWYCYYSNGSWG</sequence>
<organism evidence="1">
    <name type="scientific">Niallia circulans</name>
    <name type="common">Bacillus circulans</name>
    <dbReference type="NCBI Taxonomy" id="1397"/>
    <lineage>
        <taxon>Bacteria</taxon>
        <taxon>Bacillati</taxon>
        <taxon>Bacillota</taxon>
        <taxon>Bacilli</taxon>
        <taxon>Bacillales</taxon>
        <taxon>Bacillaceae</taxon>
        <taxon>Niallia</taxon>
    </lineage>
</organism>
<accession>A0A941GED1</accession>
<evidence type="ECO:0000313" key="1">
    <source>
        <dbReference type="EMBL" id="MBR8671316.1"/>
    </source>
</evidence>
<reference evidence="1" key="1">
    <citation type="submission" date="2021-04" db="EMBL/GenBank/DDBJ databases">
        <title>Genomic analysis of electroactive and textile dye degrading Bacillus circulans strain: DC10 isolated from constructed wetland-microbial fuel cells treating textile dye wastewaters.</title>
        <authorList>
            <person name="Patel D.U."/>
            <person name="Desai C.R."/>
        </authorList>
    </citation>
    <scope>NUCLEOTIDE SEQUENCE</scope>
    <source>
        <strain evidence="1">DC10</strain>
    </source>
</reference>
<protein>
    <submittedName>
        <fullName evidence="1">Uncharacterized protein</fullName>
    </submittedName>
</protein>
<dbReference type="AlphaFoldDB" id="A0A941GED1"/>
<proteinExistence type="predicted"/>